<keyword evidence="4 7" id="KW-0520">NAD</keyword>
<dbReference type="InterPro" id="IPR004150">
    <property type="entry name" value="NAD_DNA_ligase_OB"/>
</dbReference>
<comment type="catalytic activity">
    <reaction evidence="6 7">
        <text>NAD(+) + (deoxyribonucleotide)n-3'-hydroxyl + 5'-phospho-(deoxyribonucleotide)m = (deoxyribonucleotide)n+m + AMP + beta-nicotinamide D-nucleotide.</text>
        <dbReference type="EC" id="6.5.1.2"/>
    </reaction>
</comment>
<dbReference type="SMART" id="SM00532">
    <property type="entry name" value="LIGANc"/>
    <property type="match status" value="1"/>
</dbReference>
<evidence type="ECO:0000256" key="3">
    <source>
        <dbReference type="ARBA" id="ARBA00022763"/>
    </source>
</evidence>
<proteinExistence type="inferred from homology"/>
<dbReference type="PROSITE" id="PS01056">
    <property type="entry name" value="DNA_LIGASE_N2"/>
    <property type="match status" value="1"/>
</dbReference>
<dbReference type="PANTHER" id="PTHR47810">
    <property type="entry name" value="DNA LIGASE"/>
    <property type="match status" value="1"/>
</dbReference>
<sequence length="561" mass="63567">MKGWKLFILMLFTTMGYCDCPAWSEKRATQEIATLRQQVKEWDDAYWQQGESLISDETYDALRAQLLQWDACFPQRFGKEKAIAAKGGTVVHPVAHTGVRKAVNKHAVIDWMEGRDALWVQPKVDGVAVTLVYRKGKLVEAISRGDGLKGHSWLDKVNAIPAIPKTTTGPLADSVLQGEIFLRQPDHVQQHSGGLNARSKVAGAMLRHGSSPLLDELDIFIWSWPGGPKAMPERLQRLAEGGFPLALQWSWPVAAINDIENWRKRWFTSPLPFVTDGIVVRQSREPEARNWQPGQGDWLIAWKYEPDARITAVRDLHFTVGRSGKISVVAQLEPVTVDDKQIQRVNIGSVRRWQKWDIAPGDRVLVSLAGRGIPQIKSVIWRGVERDKPQPPEQNPYHALSCFYYTTDCHEQFLSRLVWISSSSVLAISGVNRAGWQQLVDTFHFEHIYSWMALTQQQLQSVPGFSARRALEMRHRFNLVRQQPFRLWLKSLGLPLPAAAMNTLPDSDWHTLVHRDEPSWQKLPGVGTERARKLVQFTRYPHVASLASWLGSQGVEGFGSR</sequence>
<dbReference type="OrthoDB" id="9759736at2"/>
<dbReference type="Gene3D" id="1.10.287.610">
    <property type="entry name" value="Helix hairpin bin"/>
    <property type="match status" value="1"/>
</dbReference>
<keyword evidence="2 7" id="KW-0235">DNA replication</keyword>
<dbReference type="InterPro" id="IPR050326">
    <property type="entry name" value="NAD_dep_DNA_ligaseB"/>
</dbReference>
<evidence type="ECO:0000256" key="7">
    <source>
        <dbReference type="HAMAP-Rule" id="MF_01587"/>
    </source>
</evidence>
<evidence type="ECO:0000313" key="10">
    <source>
        <dbReference type="Proteomes" id="UP000275331"/>
    </source>
</evidence>
<dbReference type="Pfam" id="PF01653">
    <property type="entry name" value="DNA_ligase_aden"/>
    <property type="match status" value="1"/>
</dbReference>
<dbReference type="InterPro" id="IPR012340">
    <property type="entry name" value="NA-bd_OB-fold"/>
</dbReference>
<comment type="caution">
    <text evidence="9">The sequence shown here is derived from an EMBL/GenBank/DDBJ whole genome shotgun (WGS) entry which is preliminary data.</text>
</comment>
<dbReference type="SUPFAM" id="SSF50249">
    <property type="entry name" value="Nucleic acid-binding proteins"/>
    <property type="match status" value="1"/>
</dbReference>
<dbReference type="Gene3D" id="3.30.470.30">
    <property type="entry name" value="DNA ligase/mRNA capping enzyme"/>
    <property type="match status" value="1"/>
</dbReference>
<dbReference type="RefSeq" id="WP_125295015.1">
    <property type="nucleotide sequence ID" value="NZ_JAPTZM010000012.1"/>
</dbReference>
<dbReference type="NCBIfam" id="NF005987">
    <property type="entry name" value="PRK08097.1"/>
    <property type="match status" value="1"/>
</dbReference>
<dbReference type="InterPro" id="IPR020923">
    <property type="entry name" value="DNA_ligase_B"/>
</dbReference>
<feature type="active site" description="N6-AMP-lysine intermediate" evidence="7">
    <location>
        <position position="123"/>
    </location>
</feature>
<reference evidence="9 10" key="1">
    <citation type="submission" date="2018-10" db="EMBL/GenBank/DDBJ databases">
        <title>Transmission dynamics of multidrug resistant bacteria on intensive care unit surfaces.</title>
        <authorList>
            <person name="D'Souza A.W."/>
            <person name="Potter R.F."/>
            <person name="Wallace M."/>
            <person name="Shupe A."/>
            <person name="Patel S."/>
            <person name="Sun S."/>
            <person name="Gul D."/>
            <person name="Kwon J.H."/>
            <person name="Andleeb S."/>
            <person name="Burnham C.-A.D."/>
            <person name="Dantas G."/>
        </authorList>
    </citation>
    <scope>NUCLEOTIDE SEQUENCE [LARGE SCALE GENOMIC DNA]</scope>
    <source>
        <strain evidence="9 10">AS_373</strain>
    </source>
</reference>
<evidence type="ECO:0000256" key="6">
    <source>
        <dbReference type="ARBA" id="ARBA00034005"/>
    </source>
</evidence>
<dbReference type="PANTHER" id="PTHR47810:SF1">
    <property type="entry name" value="DNA LIGASE B"/>
    <property type="match status" value="1"/>
</dbReference>
<accession>A0A427UQC3</accession>
<dbReference type="InterPro" id="IPR013839">
    <property type="entry name" value="DNAligase_adenylation"/>
</dbReference>
<dbReference type="Gene3D" id="2.40.50.140">
    <property type="entry name" value="Nucleic acid-binding proteins"/>
    <property type="match status" value="1"/>
</dbReference>
<dbReference type="Pfam" id="PF03120">
    <property type="entry name" value="OB_DNA_ligase"/>
    <property type="match status" value="1"/>
</dbReference>
<keyword evidence="1 7" id="KW-0436">Ligase</keyword>
<keyword evidence="5 7" id="KW-0234">DNA repair</keyword>
<evidence type="ECO:0000256" key="2">
    <source>
        <dbReference type="ARBA" id="ARBA00022705"/>
    </source>
</evidence>
<dbReference type="AlphaFoldDB" id="A0A427UQC3"/>
<dbReference type="HAMAP" id="MF_01587">
    <property type="entry name" value="DNA_ligase_B"/>
    <property type="match status" value="1"/>
</dbReference>
<protein>
    <recommendedName>
        <fullName evidence="7">DNA ligase B</fullName>
        <ecNumber evidence="7">6.5.1.2</ecNumber>
    </recommendedName>
    <alternativeName>
        <fullName evidence="7">Polydeoxyribonucleotide synthase [NAD(+)] B</fullName>
    </alternativeName>
</protein>
<comment type="function">
    <text evidence="7">Catalyzes the formation of phosphodiester linkages between 5'-phosphoryl and 3'-hydroxyl groups in double-stranded DNA using NAD as a coenzyme and as the energy source for the reaction.</text>
</comment>
<dbReference type="GO" id="GO:0006260">
    <property type="term" value="P:DNA replication"/>
    <property type="evidence" value="ECO:0007669"/>
    <property type="project" value="UniProtKB-KW"/>
</dbReference>
<dbReference type="SUPFAM" id="SSF47781">
    <property type="entry name" value="RuvA domain 2-like"/>
    <property type="match status" value="1"/>
</dbReference>
<dbReference type="GO" id="GO:0003911">
    <property type="term" value="F:DNA ligase (NAD+) activity"/>
    <property type="evidence" value="ECO:0007669"/>
    <property type="project" value="UniProtKB-UniRule"/>
</dbReference>
<dbReference type="SUPFAM" id="SSF56091">
    <property type="entry name" value="DNA ligase/mRNA capping enzyme, catalytic domain"/>
    <property type="match status" value="1"/>
</dbReference>
<comment type="similarity">
    <text evidence="7">Belongs to the NAD-dependent DNA ligase family. LigB subfamily.</text>
</comment>
<dbReference type="Proteomes" id="UP000275331">
    <property type="component" value="Unassembled WGS sequence"/>
</dbReference>
<dbReference type="EC" id="6.5.1.2" evidence="7"/>
<dbReference type="GO" id="GO:0006281">
    <property type="term" value="P:DNA repair"/>
    <property type="evidence" value="ECO:0007669"/>
    <property type="project" value="UniProtKB-KW"/>
</dbReference>
<evidence type="ECO:0000313" key="9">
    <source>
        <dbReference type="EMBL" id="RSE22713.1"/>
    </source>
</evidence>
<name>A0A427UQC3_9ENTR</name>
<dbReference type="InterPro" id="IPR033136">
    <property type="entry name" value="DNA_ligase_CS"/>
</dbReference>
<evidence type="ECO:0000256" key="1">
    <source>
        <dbReference type="ARBA" id="ARBA00022598"/>
    </source>
</evidence>
<evidence type="ECO:0000259" key="8">
    <source>
        <dbReference type="SMART" id="SM00532"/>
    </source>
</evidence>
<organism evidence="9 10">
    <name type="scientific">Atlantibacter subterraneus</name>
    <dbReference type="NCBI Taxonomy" id="255519"/>
    <lineage>
        <taxon>Bacteria</taxon>
        <taxon>Pseudomonadati</taxon>
        <taxon>Pseudomonadota</taxon>
        <taxon>Gammaproteobacteria</taxon>
        <taxon>Enterobacterales</taxon>
        <taxon>Enterobacteriaceae</taxon>
        <taxon>Atlantibacter</taxon>
    </lineage>
</organism>
<evidence type="ECO:0000256" key="5">
    <source>
        <dbReference type="ARBA" id="ARBA00023204"/>
    </source>
</evidence>
<gene>
    <name evidence="7 9" type="primary">ligB</name>
    <name evidence="9" type="ORF">EGT71_20180</name>
</gene>
<feature type="domain" description="NAD-dependent DNA ligase N-terminal" evidence="8">
    <location>
        <begin position="27"/>
        <end position="425"/>
    </location>
</feature>
<dbReference type="InterPro" id="IPR013840">
    <property type="entry name" value="DNAligase_N"/>
</dbReference>
<dbReference type="EMBL" id="RHXB01000016">
    <property type="protein sequence ID" value="RSE22713.1"/>
    <property type="molecule type" value="Genomic_DNA"/>
</dbReference>
<dbReference type="InterPro" id="IPR010994">
    <property type="entry name" value="RuvA_2-like"/>
</dbReference>
<evidence type="ECO:0000256" key="4">
    <source>
        <dbReference type="ARBA" id="ARBA00023027"/>
    </source>
</evidence>
<keyword evidence="3 7" id="KW-0227">DNA damage</keyword>